<feature type="compositionally biased region" description="Low complexity" evidence="1">
    <location>
        <begin position="102"/>
        <end position="126"/>
    </location>
</feature>
<dbReference type="OrthoDB" id="9810367at2"/>
<evidence type="ECO:0000313" key="2">
    <source>
        <dbReference type="EMBL" id="KHL26579.1"/>
    </source>
</evidence>
<feature type="region of interest" description="Disordered" evidence="1">
    <location>
        <begin position="102"/>
        <end position="130"/>
    </location>
</feature>
<evidence type="ECO:0000256" key="1">
    <source>
        <dbReference type="SAM" id="MobiDB-lite"/>
    </source>
</evidence>
<dbReference type="Proteomes" id="UP000030988">
    <property type="component" value="Unassembled WGS sequence"/>
</dbReference>
<organism evidence="2 3">
    <name type="scientific">Croceibacterium mercuriale</name>
    <dbReference type="NCBI Taxonomy" id="1572751"/>
    <lineage>
        <taxon>Bacteria</taxon>
        <taxon>Pseudomonadati</taxon>
        <taxon>Pseudomonadota</taxon>
        <taxon>Alphaproteobacteria</taxon>
        <taxon>Sphingomonadales</taxon>
        <taxon>Erythrobacteraceae</taxon>
        <taxon>Croceibacterium</taxon>
    </lineage>
</organism>
<gene>
    <name evidence="2" type="ORF">PK98_09430</name>
</gene>
<name>A0A0B2BYP4_9SPHN</name>
<protein>
    <recommendedName>
        <fullName evidence="4">OmpA-like domain-containing protein</fullName>
    </recommendedName>
</protein>
<dbReference type="STRING" id="1572751.PK98_09430"/>
<dbReference type="SUPFAM" id="SSF103088">
    <property type="entry name" value="OmpA-like"/>
    <property type="match status" value="1"/>
</dbReference>
<proteinExistence type="predicted"/>
<dbReference type="Gene3D" id="3.30.1330.60">
    <property type="entry name" value="OmpA-like domain"/>
    <property type="match status" value="1"/>
</dbReference>
<sequence length="591" mass="62959">MPDLKDMTPGEILTEASVSDFIKALGVSIADAQRALDENSVEQIAHFVQPRDGLGGRSLMDLGLSPSFYHYQHADVAVALQISLKQIEETSIGLNLGVKVDTGSTSNDSSNSSSSSSETGSSTSTSHRQAEVKIAMKSEGALKVGGQDYQLQGTDPRARIADLRQRLAGSQSSGIERSLATHECAPVNPSVTPASEKVVTTPNTVTFLGGGTYSAAIIRISANPGVAETYTLRSGTSVDVEPAADVAAYAGKVSAAIKGLGYDTFIVGGPKRKLQEVFHEFDQEEFDHDPAYKSWQNPSLQNLAGWLKKTGHAITLEGMTDTSGPPPYNVKLGTARGAYVHQRMLDYAAPADQMTLLPSKGEQHWRDLGQPDSVKDEDHRIVDMRFKDVTDWFVVVRGDDAHPIVKAEVKPDQLANPASGANGFVHVYRPQGGTLTGSSRKVSASGQDFPLRGTGAGGQAEHAPESYAINLAADINANAAAKLKAWVNGATVHLCPEGAEWTLTLLTSESREIQLSGTDDVTVTTQFSRTQSQSITQTKTGTTTVAVGVTLDVRYSKQYETNVTGNSSIAARIVAVPAPPEFLATIKEYLS</sequence>
<evidence type="ECO:0008006" key="4">
    <source>
        <dbReference type="Google" id="ProtNLM"/>
    </source>
</evidence>
<keyword evidence="3" id="KW-1185">Reference proteome</keyword>
<evidence type="ECO:0000313" key="3">
    <source>
        <dbReference type="Proteomes" id="UP000030988"/>
    </source>
</evidence>
<accession>A0A0B2BYP4</accession>
<comment type="caution">
    <text evidence="2">The sequence shown here is derived from an EMBL/GenBank/DDBJ whole genome shotgun (WGS) entry which is preliminary data.</text>
</comment>
<dbReference type="InterPro" id="IPR036737">
    <property type="entry name" value="OmpA-like_sf"/>
</dbReference>
<reference evidence="2 3" key="1">
    <citation type="submission" date="2014-11" db="EMBL/GenBank/DDBJ databases">
        <title>Draft genome sequence of Kirrobacter mercurialis.</title>
        <authorList>
            <person name="Coil D.A."/>
            <person name="Eisen J.A."/>
        </authorList>
    </citation>
    <scope>NUCLEOTIDE SEQUENCE [LARGE SCALE GENOMIC DNA]</scope>
    <source>
        <strain evidence="2 3">Coronado</strain>
    </source>
</reference>
<dbReference type="RefSeq" id="WP_152608578.1">
    <property type="nucleotide sequence ID" value="NZ_JTDN01000001.1"/>
</dbReference>
<dbReference type="AlphaFoldDB" id="A0A0B2BYP4"/>
<dbReference type="EMBL" id="JTDN01000001">
    <property type="protein sequence ID" value="KHL26579.1"/>
    <property type="molecule type" value="Genomic_DNA"/>
</dbReference>